<organism evidence="8 9">
    <name type="scientific">Phascolomyces articulosus</name>
    <dbReference type="NCBI Taxonomy" id="60185"/>
    <lineage>
        <taxon>Eukaryota</taxon>
        <taxon>Fungi</taxon>
        <taxon>Fungi incertae sedis</taxon>
        <taxon>Mucoromycota</taxon>
        <taxon>Mucoromycotina</taxon>
        <taxon>Mucoromycetes</taxon>
        <taxon>Mucorales</taxon>
        <taxon>Lichtheimiaceae</taxon>
        <taxon>Phascolomyces</taxon>
    </lineage>
</organism>
<dbReference type="GO" id="GO:0005886">
    <property type="term" value="C:plasma membrane"/>
    <property type="evidence" value="ECO:0007669"/>
    <property type="project" value="TreeGrafter"/>
</dbReference>
<dbReference type="InterPro" id="IPR011701">
    <property type="entry name" value="MFS"/>
</dbReference>
<feature type="compositionally biased region" description="Acidic residues" evidence="5">
    <location>
        <begin position="23"/>
        <end position="40"/>
    </location>
</feature>
<feature type="compositionally biased region" description="Basic and acidic residues" evidence="5">
    <location>
        <begin position="1"/>
        <end position="15"/>
    </location>
</feature>
<sequence>MKEQNSKGDHEDKNKKSVQQQQSEEEGGESDVDEQEEIDEIVDEAIEKRQQQGRFFDTTITRYANEDEENILNGQQQQQCFSNVRKKICYGIVVYSQILSRYYSEFASTSLSTYKTPKKLLVAISSAVVGLLSAVWGSFADNHGRKSGLIVSNSIIIIGNIGSALSVHSVVSVASRATTAVGLAASNALGISVISDVFDDTHRGNLLSWYNGASTYTVTIM</sequence>
<dbReference type="InterPro" id="IPR020846">
    <property type="entry name" value="MFS_dom"/>
</dbReference>
<dbReference type="Gene3D" id="1.20.1250.20">
    <property type="entry name" value="MFS general substrate transporter like domains"/>
    <property type="match status" value="1"/>
</dbReference>
<feature type="transmembrane region" description="Helical" evidence="6">
    <location>
        <begin position="120"/>
        <end position="139"/>
    </location>
</feature>
<keyword evidence="3 6" id="KW-1133">Transmembrane helix</keyword>
<protein>
    <recommendedName>
        <fullName evidence="7">Major facilitator superfamily (MFS) profile domain-containing protein</fullName>
    </recommendedName>
</protein>
<evidence type="ECO:0000256" key="3">
    <source>
        <dbReference type="ARBA" id="ARBA00022989"/>
    </source>
</evidence>
<keyword evidence="2 6" id="KW-0812">Transmembrane</keyword>
<dbReference type="PROSITE" id="PS50850">
    <property type="entry name" value="MFS"/>
    <property type="match status" value="1"/>
</dbReference>
<evidence type="ECO:0000313" key="9">
    <source>
        <dbReference type="Proteomes" id="UP001209540"/>
    </source>
</evidence>
<dbReference type="AlphaFoldDB" id="A0AAD5JUM0"/>
<dbReference type="SUPFAM" id="SSF103473">
    <property type="entry name" value="MFS general substrate transporter"/>
    <property type="match status" value="1"/>
</dbReference>
<dbReference type="InterPro" id="IPR036259">
    <property type="entry name" value="MFS_trans_sf"/>
</dbReference>
<dbReference type="PANTHER" id="PTHR23502">
    <property type="entry name" value="MAJOR FACILITATOR SUPERFAMILY"/>
    <property type="match status" value="1"/>
</dbReference>
<evidence type="ECO:0000256" key="5">
    <source>
        <dbReference type="SAM" id="MobiDB-lite"/>
    </source>
</evidence>
<dbReference type="Proteomes" id="UP001209540">
    <property type="component" value="Unassembled WGS sequence"/>
</dbReference>
<dbReference type="PANTHER" id="PTHR23502:SF64">
    <property type="entry name" value="TRANSPORTER, PUTATIVE (AFU_ORTHOLOGUE AFUA_3G11760)-RELATED"/>
    <property type="match status" value="1"/>
</dbReference>
<feature type="region of interest" description="Disordered" evidence="5">
    <location>
        <begin position="1"/>
        <end position="40"/>
    </location>
</feature>
<evidence type="ECO:0000256" key="2">
    <source>
        <dbReference type="ARBA" id="ARBA00022692"/>
    </source>
</evidence>
<reference evidence="8" key="1">
    <citation type="journal article" date="2022" name="IScience">
        <title>Evolution of zygomycete secretomes and the origins of terrestrial fungal ecologies.</title>
        <authorList>
            <person name="Chang Y."/>
            <person name="Wang Y."/>
            <person name="Mondo S."/>
            <person name="Ahrendt S."/>
            <person name="Andreopoulos W."/>
            <person name="Barry K."/>
            <person name="Beard J."/>
            <person name="Benny G.L."/>
            <person name="Blankenship S."/>
            <person name="Bonito G."/>
            <person name="Cuomo C."/>
            <person name="Desiro A."/>
            <person name="Gervers K.A."/>
            <person name="Hundley H."/>
            <person name="Kuo A."/>
            <person name="LaButti K."/>
            <person name="Lang B.F."/>
            <person name="Lipzen A."/>
            <person name="O'Donnell K."/>
            <person name="Pangilinan J."/>
            <person name="Reynolds N."/>
            <person name="Sandor L."/>
            <person name="Smith M.E."/>
            <person name="Tsang A."/>
            <person name="Grigoriev I.V."/>
            <person name="Stajich J.E."/>
            <person name="Spatafora J.W."/>
        </authorList>
    </citation>
    <scope>NUCLEOTIDE SEQUENCE</scope>
    <source>
        <strain evidence="8">RSA 2281</strain>
    </source>
</reference>
<comment type="subcellular location">
    <subcellularLocation>
        <location evidence="1">Membrane</location>
        <topology evidence="1">Multi-pass membrane protein</topology>
    </subcellularLocation>
</comment>
<evidence type="ECO:0000313" key="8">
    <source>
        <dbReference type="EMBL" id="KAI9255176.1"/>
    </source>
</evidence>
<keyword evidence="4 6" id="KW-0472">Membrane</keyword>
<dbReference type="GO" id="GO:0022857">
    <property type="term" value="F:transmembrane transporter activity"/>
    <property type="evidence" value="ECO:0007669"/>
    <property type="project" value="InterPro"/>
</dbReference>
<keyword evidence="9" id="KW-1185">Reference proteome</keyword>
<proteinExistence type="predicted"/>
<accession>A0AAD5JUM0</accession>
<dbReference type="Pfam" id="PF07690">
    <property type="entry name" value="MFS_1"/>
    <property type="match status" value="1"/>
</dbReference>
<reference evidence="8" key="2">
    <citation type="submission" date="2023-02" db="EMBL/GenBank/DDBJ databases">
        <authorList>
            <consortium name="DOE Joint Genome Institute"/>
            <person name="Mondo S.J."/>
            <person name="Chang Y."/>
            <person name="Wang Y."/>
            <person name="Ahrendt S."/>
            <person name="Andreopoulos W."/>
            <person name="Barry K."/>
            <person name="Beard J."/>
            <person name="Benny G.L."/>
            <person name="Blankenship S."/>
            <person name="Bonito G."/>
            <person name="Cuomo C."/>
            <person name="Desiro A."/>
            <person name="Gervers K.A."/>
            <person name="Hundley H."/>
            <person name="Kuo A."/>
            <person name="LaButti K."/>
            <person name="Lang B.F."/>
            <person name="Lipzen A."/>
            <person name="O'Donnell K."/>
            <person name="Pangilinan J."/>
            <person name="Reynolds N."/>
            <person name="Sandor L."/>
            <person name="Smith M.W."/>
            <person name="Tsang A."/>
            <person name="Grigoriev I.V."/>
            <person name="Stajich J.E."/>
            <person name="Spatafora J.W."/>
        </authorList>
    </citation>
    <scope>NUCLEOTIDE SEQUENCE</scope>
    <source>
        <strain evidence="8">RSA 2281</strain>
    </source>
</reference>
<feature type="domain" description="Major facilitator superfamily (MFS) profile" evidence="7">
    <location>
        <begin position="54"/>
        <end position="221"/>
    </location>
</feature>
<evidence type="ECO:0000256" key="4">
    <source>
        <dbReference type="ARBA" id="ARBA00023136"/>
    </source>
</evidence>
<gene>
    <name evidence="8" type="ORF">BDA99DRAFT_562446</name>
</gene>
<name>A0AAD5JUM0_9FUNG</name>
<evidence type="ECO:0000256" key="6">
    <source>
        <dbReference type="SAM" id="Phobius"/>
    </source>
</evidence>
<evidence type="ECO:0000256" key="1">
    <source>
        <dbReference type="ARBA" id="ARBA00004141"/>
    </source>
</evidence>
<comment type="caution">
    <text evidence="8">The sequence shown here is derived from an EMBL/GenBank/DDBJ whole genome shotgun (WGS) entry which is preliminary data.</text>
</comment>
<evidence type="ECO:0000259" key="7">
    <source>
        <dbReference type="PROSITE" id="PS50850"/>
    </source>
</evidence>
<feature type="transmembrane region" description="Helical" evidence="6">
    <location>
        <begin position="151"/>
        <end position="171"/>
    </location>
</feature>
<dbReference type="EMBL" id="JAIXMP010000023">
    <property type="protein sequence ID" value="KAI9255176.1"/>
    <property type="molecule type" value="Genomic_DNA"/>
</dbReference>